<feature type="compositionally biased region" description="Basic and acidic residues" evidence="1">
    <location>
        <begin position="382"/>
        <end position="396"/>
    </location>
</feature>
<feature type="compositionally biased region" description="Basic residues" evidence="1">
    <location>
        <begin position="270"/>
        <end position="283"/>
    </location>
</feature>
<name>A0A7Y0F139_9BIFI</name>
<feature type="region of interest" description="Disordered" evidence="1">
    <location>
        <begin position="250"/>
        <end position="396"/>
    </location>
</feature>
<dbReference type="AlphaFoldDB" id="A0A7Y0F139"/>
<keyword evidence="2" id="KW-0812">Transmembrane</keyword>
<dbReference type="EMBL" id="JAAIIG010000012">
    <property type="protein sequence ID" value="NMM99101.1"/>
    <property type="molecule type" value="Genomic_DNA"/>
</dbReference>
<organism evidence="3 4">
    <name type="scientific">Bifidobacterium olomucense</name>
    <dbReference type="NCBI Taxonomy" id="2675324"/>
    <lineage>
        <taxon>Bacteria</taxon>
        <taxon>Bacillati</taxon>
        <taxon>Actinomycetota</taxon>
        <taxon>Actinomycetes</taxon>
        <taxon>Bifidobacteriales</taxon>
        <taxon>Bifidobacteriaceae</taxon>
        <taxon>Bifidobacterium</taxon>
    </lineage>
</organism>
<accession>A0A7Y0F139</accession>
<dbReference type="Proteomes" id="UP000543419">
    <property type="component" value="Unassembled WGS sequence"/>
</dbReference>
<feature type="compositionally biased region" description="Low complexity" evidence="1">
    <location>
        <begin position="253"/>
        <end position="269"/>
    </location>
</feature>
<feature type="compositionally biased region" description="Polar residues" evidence="1">
    <location>
        <begin position="353"/>
        <end position="374"/>
    </location>
</feature>
<proteinExistence type="predicted"/>
<gene>
    <name evidence="3" type="ORF">G1C97_2059</name>
</gene>
<feature type="compositionally biased region" description="Polar residues" evidence="1">
    <location>
        <begin position="295"/>
        <end position="305"/>
    </location>
</feature>
<feature type="transmembrane region" description="Helical" evidence="2">
    <location>
        <begin position="21"/>
        <end position="45"/>
    </location>
</feature>
<reference evidence="3 4" key="1">
    <citation type="submission" date="2020-02" db="EMBL/GenBank/DDBJ databases">
        <title>Characterization of phylogenetic diversity of novel bifidobacterial species isolated in Czech ZOOs.</title>
        <authorList>
            <person name="Lugli G.A."/>
            <person name="Vera N.B."/>
            <person name="Ventura M."/>
        </authorList>
    </citation>
    <scope>NUCLEOTIDE SEQUENCE [LARGE SCALE GENOMIC DNA]</scope>
    <source>
        <strain evidence="3 4">DSM 109959</strain>
    </source>
</reference>
<evidence type="ECO:0008006" key="5">
    <source>
        <dbReference type="Google" id="ProtNLM"/>
    </source>
</evidence>
<keyword evidence="2" id="KW-0472">Membrane</keyword>
<feature type="transmembrane region" description="Helical" evidence="2">
    <location>
        <begin position="210"/>
        <end position="229"/>
    </location>
</feature>
<dbReference type="RefSeq" id="WP_240951115.1">
    <property type="nucleotide sequence ID" value="NZ_JAAIIG010000012.1"/>
</dbReference>
<feature type="compositionally biased region" description="Low complexity" evidence="1">
    <location>
        <begin position="318"/>
        <end position="336"/>
    </location>
</feature>
<keyword evidence="2" id="KW-1133">Transmembrane helix</keyword>
<comment type="caution">
    <text evidence="3">The sequence shown here is derived from an EMBL/GenBank/DDBJ whole genome shotgun (WGS) entry which is preliminary data.</text>
</comment>
<evidence type="ECO:0000256" key="1">
    <source>
        <dbReference type="SAM" id="MobiDB-lite"/>
    </source>
</evidence>
<protein>
    <recommendedName>
        <fullName evidence="5">GTPase regulator-like protein</fullName>
    </recommendedName>
</protein>
<evidence type="ECO:0000256" key="2">
    <source>
        <dbReference type="SAM" id="Phobius"/>
    </source>
</evidence>
<keyword evidence="4" id="KW-1185">Reference proteome</keyword>
<evidence type="ECO:0000313" key="3">
    <source>
        <dbReference type="EMBL" id="NMM99101.1"/>
    </source>
</evidence>
<evidence type="ECO:0000313" key="4">
    <source>
        <dbReference type="Proteomes" id="UP000543419"/>
    </source>
</evidence>
<sequence length="396" mass="41780">MSAEEQTTRPDKGAERPSRHAVIMRGVVTPIFGLLAVAAIALGYLNATIWKPSSEITVSAAITGTRYVVTDPGVLTLLDRSTTITVESAGSTSQAEACVALGASKDVTGWVSSEAYTRITGMSSWSDLTTKKGNSASQSSQNAAGDGNAVAFKDSDMWSSVKCGAKSVSLNSKDTADSTVAIVDLGENNTKGTVKLHWVRSEVPDFAMPFYLSGGLLAILAALSASVFAMPPHKRRKRIVEGVATMPQEEETASVSWATASGGASAASGRRGRRRHASHRRSSRPAVSDDRSLGANEQSVETSSPVIIDPASRNLVADQQSSGQSDDWSSAQDSESTSVITPDELQAYFSRLAQESTTQGSASQGNTAEASTGTFAFPSLRNEPEPHENKETEENR</sequence>